<organism evidence="1 2">
    <name type="scientific">Natranaerovirga hydrolytica</name>
    <dbReference type="NCBI Taxonomy" id="680378"/>
    <lineage>
        <taxon>Bacteria</taxon>
        <taxon>Bacillati</taxon>
        <taxon>Bacillota</taxon>
        <taxon>Clostridia</taxon>
        <taxon>Lachnospirales</taxon>
        <taxon>Natranaerovirgaceae</taxon>
        <taxon>Natranaerovirga</taxon>
    </lineage>
</organism>
<dbReference type="PROSITE" id="PS51257">
    <property type="entry name" value="PROKAR_LIPOPROTEIN"/>
    <property type="match status" value="1"/>
</dbReference>
<sequence length="274" mass="31860">MNRDYILVIGLIVLLLTGCQDSSVIKADLNNSLIVTTEIIDEIIKTDDEAIKESLENAKYEELEAYEFYIDIVDKKFKVVMEAKPFEEDIEDILYDSELLISIYDVDDLTEPVQQLSNKTNGTLFFENGVLDANFDGYDDFYYVAFRGATNASSNFFLWDNDEMCFKFSEELSELSLPSFHNDLEVVSEFNKGGAASNFTRYYKFYKDELICIRALYMNVSQEGMHVLRVEDLRQGELVEVFNKNVPLERIEEAYVGEEYDEFFQWKNLEYTGE</sequence>
<evidence type="ECO:0008006" key="3">
    <source>
        <dbReference type="Google" id="ProtNLM"/>
    </source>
</evidence>
<dbReference type="Proteomes" id="UP000294545">
    <property type="component" value="Unassembled WGS sequence"/>
</dbReference>
<evidence type="ECO:0000313" key="2">
    <source>
        <dbReference type="Proteomes" id="UP000294545"/>
    </source>
</evidence>
<dbReference type="RefSeq" id="WP_132282537.1">
    <property type="nucleotide sequence ID" value="NZ_SMGQ01000013.1"/>
</dbReference>
<reference evidence="1 2" key="1">
    <citation type="submission" date="2019-03" db="EMBL/GenBank/DDBJ databases">
        <title>Genomic Encyclopedia of Type Strains, Phase IV (KMG-IV): sequencing the most valuable type-strain genomes for metagenomic binning, comparative biology and taxonomic classification.</title>
        <authorList>
            <person name="Goeker M."/>
        </authorList>
    </citation>
    <scope>NUCLEOTIDE SEQUENCE [LARGE SCALE GENOMIC DNA]</scope>
    <source>
        <strain evidence="1 2">DSM 24176</strain>
    </source>
</reference>
<dbReference type="InterPro" id="IPR058087">
    <property type="entry name" value="XAC2610_dom"/>
</dbReference>
<name>A0A4R1MLE4_9FIRM</name>
<evidence type="ECO:0000313" key="1">
    <source>
        <dbReference type="EMBL" id="TCK92672.1"/>
    </source>
</evidence>
<protein>
    <recommendedName>
        <fullName evidence="3">Lipoprotein</fullName>
    </recommendedName>
</protein>
<gene>
    <name evidence="1" type="ORF">EDC19_1825</name>
</gene>
<proteinExistence type="predicted"/>
<comment type="caution">
    <text evidence="1">The sequence shown here is derived from an EMBL/GenBank/DDBJ whole genome shotgun (WGS) entry which is preliminary data.</text>
</comment>
<accession>A0A4R1MLE4</accession>
<dbReference type="OrthoDB" id="2086649at2"/>
<dbReference type="AlphaFoldDB" id="A0A4R1MLE4"/>
<dbReference type="EMBL" id="SMGQ01000013">
    <property type="protein sequence ID" value="TCK92672.1"/>
    <property type="molecule type" value="Genomic_DNA"/>
</dbReference>
<dbReference type="NCBIfam" id="NF047539">
    <property type="entry name" value="XAC2610_fam"/>
    <property type="match status" value="1"/>
</dbReference>
<keyword evidence="2" id="KW-1185">Reference proteome</keyword>